<dbReference type="RefSeq" id="WP_008061518.1">
    <property type="nucleotide sequence ID" value="NZ_AFHG01000049.1"/>
</dbReference>
<accession>F5RD03</accession>
<dbReference type="eggNOG" id="COG1192">
    <property type="taxonomic scope" value="Bacteria"/>
</dbReference>
<dbReference type="InterPro" id="IPR002586">
    <property type="entry name" value="CobQ/CobB/MinD/ParA_Nub-bd_dom"/>
</dbReference>
<feature type="domain" description="CobQ/CobB/MinD/ParA nucleotide binding" evidence="1">
    <location>
        <begin position="10"/>
        <end position="188"/>
    </location>
</feature>
<dbReference type="InterPro" id="IPR050678">
    <property type="entry name" value="DNA_Partitioning_ATPase"/>
</dbReference>
<dbReference type="STRING" id="1000565.METUNv1_02159"/>
<dbReference type="Pfam" id="PF01656">
    <property type="entry name" value="CbiA"/>
    <property type="match status" value="1"/>
</dbReference>
<dbReference type="PANTHER" id="PTHR13696:SF96">
    <property type="entry name" value="COBQ_COBB_MIND_PARA NUCLEOTIDE BINDING DOMAIN-CONTAINING PROTEIN"/>
    <property type="match status" value="1"/>
</dbReference>
<name>F5RD03_METUF</name>
<proteinExistence type="predicted"/>
<protein>
    <submittedName>
        <fullName evidence="2">Cobyrinic acid a,c-diamide synthase</fullName>
    </submittedName>
</protein>
<sequence>MTERALHSVLIANPKGGAGKSTLATNVAGHWASQGARVMLGDIDRQQSARHWLALRSPLLSPISTWDIEPEQPARPPRGTTHVVLDTPAGLRGKRLEAMLKMVDRVLIPVQPSIFDILATGDFLTELAEHKRVAAKRVRIGIVGMRVDTRTRAAQELERFCAGLDLPVLTYLRNSQLYVQAAAHGMTIFDLSRARAQVDREQWQPLIDWLDSP</sequence>
<dbReference type="SUPFAM" id="SSF52540">
    <property type="entry name" value="P-loop containing nucleoside triphosphate hydrolases"/>
    <property type="match status" value="1"/>
</dbReference>
<dbReference type="AlphaFoldDB" id="F5RD03"/>
<dbReference type="EMBL" id="AFHG01000049">
    <property type="protein sequence ID" value="EGK71654.1"/>
    <property type="molecule type" value="Genomic_DNA"/>
</dbReference>
<dbReference type="OrthoDB" id="69313at2"/>
<keyword evidence="3" id="KW-1185">Reference proteome</keyword>
<dbReference type="Gene3D" id="3.40.50.300">
    <property type="entry name" value="P-loop containing nucleotide triphosphate hydrolases"/>
    <property type="match status" value="1"/>
</dbReference>
<dbReference type="Proteomes" id="UP000005019">
    <property type="component" value="Unassembled WGS sequence"/>
</dbReference>
<evidence type="ECO:0000313" key="3">
    <source>
        <dbReference type="Proteomes" id="UP000005019"/>
    </source>
</evidence>
<dbReference type="CDD" id="cd02042">
    <property type="entry name" value="ParAB_family"/>
    <property type="match status" value="1"/>
</dbReference>
<reference evidence="2 3" key="1">
    <citation type="journal article" date="2011" name="J. Bacteriol.">
        <title>Genome sequence of Methyloversatilis universalis FAM5T, a methylotrophic representative of the order Rhodocyclales.</title>
        <authorList>
            <person name="Kittichotirat W."/>
            <person name="Good N.M."/>
            <person name="Hall R."/>
            <person name="Bringel F."/>
            <person name="Lajus A."/>
            <person name="Medigue C."/>
            <person name="Smalley N.E."/>
            <person name="Beck D."/>
            <person name="Bumgarner R."/>
            <person name="Vuilleumier S."/>
            <person name="Kalyuzhnaya M.G."/>
        </authorList>
    </citation>
    <scope>NUCLEOTIDE SEQUENCE [LARGE SCALE GENOMIC DNA]</scope>
    <source>
        <strain evidence="3">ATCC BAA-1314 / JCM 13912 / FAM5</strain>
    </source>
</reference>
<gene>
    <name evidence="2" type="ORF">METUNv1_02159</name>
</gene>
<evidence type="ECO:0000259" key="1">
    <source>
        <dbReference type="Pfam" id="PF01656"/>
    </source>
</evidence>
<dbReference type="PANTHER" id="PTHR13696">
    <property type="entry name" value="P-LOOP CONTAINING NUCLEOSIDE TRIPHOSPHATE HYDROLASE"/>
    <property type="match status" value="1"/>
</dbReference>
<dbReference type="PIRSF" id="PIRSF009320">
    <property type="entry name" value="Nuc_binding_HP_1000"/>
    <property type="match status" value="1"/>
</dbReference>
<evidence type="ECO:0000313" key="2">
    <source>
        <dbReference type="EMBL" id="EGK71654.1"/>
    </source>
</evidence>
<dbReference type="InterPro" id="IPR027417">
    <property type="entry name" value="P-loop_NTPase"/>
</dbReference>
<organism evidence="2 3">
    <name type="scientific">Methyloversatilis universalis (strain ATCC BAA-1314 / DSM 25237 / JCM 13912 / CCUG 52030 / FAM5)</name>
    <dbReference type="NCBI Taxonomy" id="1000565"/>
    <lineage>
        <taxon>Bacteria</taxon>
        <taxon>Pseudomonadati</taxon>
        <taxon>Pseudomonadota</taxon>
        <taxon>Betaproteobacteria</taxon>
        <taxon>Nitrosomonadales</taxon>
        <taxon>Sterolibacteriaceae</taxon>
        <taxon>Methyloversatilis</taxon>
    </lineage>
</organism>
<comment type="caution">
    <text evidence="2">The sequence shown here is derived from an EMBL/GenBank/DDBJ whole genome shotgun (WGS) entry which is preliminary data.</text>
</comment>